<dbReference type="GO" id="GO:0022857">
    <property type="term" value="F:transmembrane transporter activity"/>
    <property type="evidence" value="ECO:0007669"/>
    <property type="project" value="InterPro"/>
</dbReference>
<evidence type="ECO:0008006" key="8">
    <source>
        <dbReference type="Google" id="ProtNLM"/>
    </source>
</evidence>
<dbReference type="SUPFAM" id="SSF103473">
    <property type="entry name" value="MFS general substrate transporter"/>
    <property type="match status" value="1"/>
</dbReference>
<keyword evidence="3 5" id="KW-1133">Transmembrane helix</keyword>
<feature type="transmembrane region" description="Helical" evidence="5">
    <location>
        <begin position="550"/>
        <end position="568"/>
    </location>
</feature>
<dbReference type="Proteomes" id="UP000011777">
    <property type="component" value="Unassembled WGS sequence"/>
</dbReference>
<evidence type="ECO:0000256" key="4">
    <source>
        <dbReference type="ARBA" id="ARBA00023136"/>
    </source>
</evidence>
<dbReference type="InterPro" id="IPR036259">
    <property type="entry name" value="MFS_trans_sf"/>
</dbReference>
<evidence type="ECO:0000256" key="3">
    <source>
        <dbReference type="ARBA" id="ARBA00022989"/>
    </source>
</evidence>
<keyword evidence="2 5" id="KW-0812">Transmembrane</keyword>
<keyword evidence="7" id="KW-1185">Reference proteome</keyword>
<feature type="transmembrane region" description="Helical" evidence="5">
    <location>
        <begin position="178"/>
        <end position="201"/>
    </location>
</feature>
<dbReference type="Gene3D" id="1.20.1250.20">
    <property type="entry name" value="MFS general substrate transporter like domains"/>
    <property type="match status" value="1"/>
</dbReference>
<dbReference type="PANTHER" id="PTHR23507:SF1">
    <property type="entry name" value="FI18259P1-RELATED"/>
    <property type="match status" value="1"/>
</dbReference>
<name>M3IV08_CANMX</name>
<evidence type="ECO:0000313" key="6">
    <source>
        <dbReference type="EMBL" id="EMG50451.1"/>
    </source>
</evidence>
<dbReference type="AlphaFoldDB" id="M3IV08"/>
<feature type="transmembrane region" description="Helical" evidence="5">
    <location>
        <begin position="273"/>
        <end position="294"/>
    </location>
</feature>
<evidence type="ECO:0000313" key="7">
    <source>
        <dbReference type="Proteomes" id="UP000011777"/>
    </source>
</evidence>
<evidence type="ECO:0000256" key="1">
    <source>
        <dbReference type="ARBA" id="ARBA00004141"/>
    </source>
</evidence>
<dbReference type="EMBL" id="AOGT01000261">
    <property type="protein sequence ID" value="EMG50451.1"/>
    <property type="molecule type" value="Genomic_DNA"/>
</dbReference>
<reference evidence="6 7" key="1">
    <citation type="submission" date="2013-02" db="EMBL/GenBank/DDBJ databases">
        <title>Genome sequence of Candida maltosa Xu316, a potential industrial strain for xylitol and ethanol production.</title>
        <authorList>
            <person name="Yu J."/>
            <person name="Wang Q."/>
            <person name="Geng X."/>
            <person name="Bao W."/>
            <person name="He P."/>
            <person name="Cai J."/>
        </authorList>
    </citation>
    <scope>NUCLEOTIDE SEQUENCE [LARGE SCALE GENOMIC DNA]</scope>
    <source>
        <strain evidence="7">Xu316</strain>
    </source>
</reference>
<accession>M3IV08</accession>
<dbReference type="GO" id="GO:0016020">
    <property type="term" value="C:membrane"/>
    <property type="evidence" value="ECO:0007669"/>
    <property type="project" value="UniProtKB-SubCell"/>
</dbReference>
<organism evidence="6 7">
    <name type="scientific">Candida maltosa (strain Xu316)</name>
    <name type="common">Yeast</name>
    <dbReference type="NCBI Taxonomy" id="1245528"/>
    <lineage>
        <taxon>Eukaryota</taxon>
        <taxon>Fungi</taxon>
        <taxon>Dikarya</taxon>
        <taxon>Ascomycota</taxon>
        <taxon>Saccharomycotina</taxon>
        <taxon>Pichiomycetes</taxon>
        <taxon>Debaryomycetaceae</taxon>
        <taxon>Candida/Lodderomyces clade</taxon>
        <taxon>Candida</taxon>
    </lineage>
</organism>
<dbReference type="OMA" id="VYGPMYS"/>
<comment type="subcellular location">
    <subcellularLocation>
        <location evidence="1">Membrane</location>
        <topology evidence="1">Multi-pass membrane protein</topology>
    </subcellularLocation>
</comment>
<dbReference type="PROSITE" id="PS00216">
    <property type="entry name" value="SUGAR_TRANSPORT_1"/>
    <property type="match status" value="1"/>
</dbReference>
<feature type="transmembrane region" description="Helical" evidence="5">
    <location>
        <begin position="483"/>
        <end position="505"/>
    </location>
</feature>
<dbReference type="PANTHER" id="PTHR23507">
    <property type="entry name" value="ZGC:174356"/>
    <property type="match status" value="1"/>
</dbReference>
<dbReference type="Pfam" id="PF07690">
    <property type="entry name" value="MFS_1"/>
    <property type="match status" value="1"/>
</dbReference>
<comment type="caution">
    <text evidence="6">The sequence shown here is derived from an EMBL/GenBank/DDBJ whole genome shotgun (WGS) entry which is preliminary data.</text>
</comment>
<dbReference type="STRING" id="1245528.M3IV08"/>
<gene>
    <name evidence="6" type="ORF">G210_4204</name>
</gene>
<dbReference type="eggNOG" id="KOG2816">
    <property type="taxonomic scope" value="Eukaryota"/>
</dbReference>
<feature type="transmembrane region" description="Helical" evidence="5">
    <location>
        <begin position="64"/>
        <end position="83"/>
    </location>
</feature>
<feature type="transmembrane region" description="Helical" evidence="5">
    <location>
        <begin position="147"/>
        <end position="166"/>
    </location>
</feature>
<dbReference type="InterPro" id="IPR005829">
    <property type="entry name" value="Sugar_transporter_CS"/>
</dbReference>
<keyword evidence="4 5" id="KW-0472">Membrane</keyword>
<dbReference type="OrthoDB" id="3026777at2759"/>
<feature type="transmembrane region" description="Helical" evidence="5">
    <location>
        <begin position="455"/>
        <end position="477"/>
    </location>
</feature>
<dbReference type="HOGENOM" id="CLU_017517_2_0_1"/>
<feature type="transmembrane region" description="Helical" evidence="5">
    <location>
        <begin position="116"/>
        <end position="135"/>
    </location>
</feature>
<evidence type="ECO:0000256" key="5">
    <source>
        <dbReference type="SAM" id="Phobius"/>
    </source>
</evidence>
<protein>
    <recommendedName>
        <fullName evidence="8">Major facilitator superfamily (MFS) profile domain-containing protein</fullName>
    </recommendedName>
</protein>
<sequence length="596" mass="66187">MKPPAEPHIENEALLETAANDVYHAIVDNEEDEENYSSQDEDIVWLREQIETNKTISFFKRPSVYTLGVVTCLFMLAFSSTIATKQIIYFKLACNSVIDSKGYCDPVDTQLLVSSFTMYSMVGGTLVSLIPVAKVGELSDIYGRKPFFIAFFATVTLSHILLYFIFKYYDTFHFKLLLFATWIGSICGGAMMVSALIGSYISDIVESHARIYALGLGMSSIFIGQSLGPIIGNWISDLGKGLDTVDGGVGGGIGKIVMSGITQSSHILQSEFLLLKFEIVVDIIICIYLVTLFPESRNEKARQKSRANSVSSNLSDLVAGDSTTALTQLQEQQPATWKEKFNRFFNIFSPLLILTYPASMVSENNRHKISQYRFVVISLTILQCVHMMIVMTLGQILMNYGIFVFDWSTQDVGYLLTILASTKAIVLIVLLPVFQDKVLVKFFKFKILKKQLDMVDYSMMLIGYTIDLVYYLLMVVANTSPQVFALLGLFAFGTMSGPATQSSLLKFYPTSKTGVVFGANSLLHSIVAVVAPILIMNFYKNTLASGHPSAVFVLYSAFIFLVIVLLLISKRVLKLDSSTTDEKLIRSNSSVSLPRV</sequence>
<feature type="transmembrane region" description="Helical" evidence="5">
    <location>
        <begin position="213"/>
        <end position="235"/>
    </location>
</feature>
<proteinExistence type="predicted"/>
<dbReference type="InterPro" id="IPR011701">
    <property type="entry name" value="MFS"/>
</dbReference>
<feature type="transmembrane region" description="Helical" evidence="5">
    <location>
        <begin position="374"/>
        <end position="400"/>
    </location>
</feature>
<feature type="transmembrane region" description="Helical" evidence="5">
    <location>
        <begin position="517"/>
        <end position="538"/>
    </location>
</feature>
<feature type="transmembrane region" description="Helical" evidence="5">
    <location>
        <begin position="412"/>
        <end position="434"/>
    </location>
</feature>
<evidence type="ECO:0000256" key="2">
    <source>
        <dbReference type="ARBA" id="ARBA00022692"/>
    </source>
</evidence>